<reference evidence="1 2" key="1">
    <citation type="submission" date="2019-01" db="EMBL/GenBank/DDBJ databases">
        <title>Coherence of Microcystis species and biogeography revealed through population genomics.</title>
        <authorList>
            <person name="Perez-Carrascal O.M."/>
            <person name="Terrat Y."/>
            <person name="Giani A."/>
            <person name="Fortin N."/>
            <person name="Tromas N."/>
            <person name="Shapiro B.J."/>
        </authorList>
    </citation>
    <scope>NUCLEOTIDE SEQUENCE [LARGE SCALE GENOMIC DNA]</scope>
    <source>
        <strain evidence="1">Mw_MB_S_20031200_S109D</strain>
    </source>
</reference>
<sequence>MNLPMRVTIIPIDKFCAVDGVGFVGVDITSIAIDVHAVQWFGTWGEQEILDLKTGRIERNEKIQSLDTYQSVLNSYWKIRTAHDVAEREAINEQTIIEV</sequence>
<gene>
    <name evidence="1" type="ORF">EWV88_19160</name>
</gene>
<protein>
    <submittedName>
        <fullName evidence="1">Uncharacterized protein</fullName>
    </submittedName>
</protein>
<evidence type="ECO:0000313" key="1">
    <source>
        <dbReference type="EMBL" id="TRV19142.1"/>
    </source>
</evidence>
<dbReference type="Proteomes" id="UP000318616">
    <property type="component" value="Unassembled WGS sequence"/>
</dbReference>
<comment type="caution">
    <text evidence="1">The sequence shown here is derived from an EMBL/GenBank/DDBJ whole genome shotgun (WGS) entry which is preliminary data.</text>
</comment>
<accession>A0A552LG02</accession>
<dbReference type="AlphaFoldDB" id="A0A552LG02"/>
<evidence type="ECO:0000313" key="2">
    <source>
        <dbReference type="Proteomes" id="UP000318616"/>
    </source>
</evidence>
<proteinExistence type="predicted"/>
<name>A0A552LG02_9CHRO</name>
<dbReference type="EMBL" id="SFAP01000237">
    <property type="protein sequence ID" value="TRV19142.1"/>
    <property type="molecule type" value="Genomic_DNA"/>
</dbReference>
<organism evidence="1 2">
    <name type="scientific">Microcystis wesenbergii Mw_MB_S_20031200_S109D</name>
    <dbReference type="NCBI Taxonomy" id="2486241"/>
    <lineage>
        <taxon>Bacteria</taxon>
        <taxon>Bacillati</taxon>
        <taxon>Cyanobacteriota</taxon>
        <taxon>Cyanophyceae</taxon>
        <taxon>Oscillatoriophycideae</taxon>
        <taxon>Chroococcales</taxon>
        <taxon>Microcystaceae</taxon>
        <taxon>Microcystis</taxon>
    </lineage>
</organism>